<dbReference type="PANTHER" id="PTHR11091:SF0">
    <property type="entry name" value="MALATE DEHYDROGENASE"/>
    <property type="match status" value="1"/>
</dbReference>
<gene>
    <name evidence="3" type="ORF">UO65_3153</name>
</gene>
<dbReference type="RefSeq" id="WP_035283143.1">
    <property type="nucleotide sequence ID" value="NZ_AYXG01000106.1"/>
</dbReference>
<dbReference type="InterPro" id="IPR043144">
    <property type="entry name" value="Mal/L-sulf/L-lact_DH-like_ah"/>
</dbReference>
<dbReference type="eggNOG" id="COG2055">
    <property type="taxonomic scope" value="Bacteria"/>
</dbReference>
<organism evidence="3 4">
    <name type="scientific">Actinokineospora spheciospongiae</name>
    <dbReference type="NCBI Taxonomy" id="909613"/>
    <lineage>
        <taxon>Bacteria</taxon>
        <taxon>Bacillati</taxon>
        <taxon>Actinomycetota</taxon>
        <taxon>Actinomycetes</taxon>
        <taxon>Pseudonocardiales</taxon>
        <taxon>Pseudonocardiaceae</taxon>
        <taxon>Actinokineospora</taxon>
    </lineage>
</organism>
<dbReference type="STRING" id="909613.UO65_3153"/>
<dbReference type="AlphaFoldDB" id="W7IKY1"/>
<dbReference type="PANTHER" id="PTHR11091">
    <property type="entry name" value="OXIDOREDUCTASE-RELATED"/>
    <property type="match status" value="1"/>
</dbReference>
<protein>
    <submittedName>
        <fullName evidence="3">L-sulfolactate dehydrogenase</fullName>
        <ecNumber evidence="3">1.1.1.272</ecNumber>
        <ecNumber evidence="3">1.1.1.37</ecNumber>
    </submittedName>
</protein>
<dbReference type="PATRIC" id="fig|909613.9.peg.3155"/>
<dbReference type="EMBL" id="AYXG01000106">
    <property type="protein sequence ID" value="EWC61550.1"/>
    <property type="molecule type" value="Genomic_DNA"/>
</dbReference>
<comment type="caution">
    <text evidence="3">The sequence shown here is derived from an EMBL/GenBank/DDBJ whole genome shotgun (WGS) entry which is preliminary data.</text>
</comment>
<dbReference type="SUPFAM" id="SSF89733">
    <property type="entry name" value="L-sulfolactate dehydrogenase-like"/>
    <property type="match status" value="1"/>
</dbReference>
<dbReference type="GO" id="GO:0030060">
    <property type="term" value="F:L-malate dehydrogenase (NAD+) activity"/>
    <property type="evidence" value="ECO:0007669"/>
    <property type="project" value="UniProtKB-EC"/>
</dbReference>
<evidence type="ECO:0000256" key="2">
    <source>
        <dbReference type="ARBA" id="ARBA00023002"/>
    </source>
</evidence>
<dbReference type="GO" id="GO:0050578">
    <property type="term" value="F:(2R)-2-hydroxyacid dehydrogenase (NADP+) activity"/>
    <property type="evidence" value="ECO:0007669"/>
    <property type="project" value="UniProtKB-EC"/>
</dbReference>
<dbReference type="InterPro" id="IPR036111">
    <property type="entry name" value="Mal/L-sulfo/L-lacto_DH-like_sf"/>
</dbReference>
<dbReference type="Gene3D" id="3.30.1370.60">
    <property type="entry name" value="Hypothetical oxidoreductase yiak, domain 2"/>
    <property type="match status" value="1"/>
</dbReference>
<dbReference type="EC" id="1.1.1.272" evidence="3"/>
<dbReference type="OrthoDB" id="924592at2"/>
<evidence type="ECO:0000256" key="1">
    <source>
        <dbReference type="ARBA" id="ARBA00006056"/>
    </source>
</evidence>
<comment type="similarity">
    <text evidence="1">Belongs to the LDH2/MDH2 oxidoreductase family.</text>
</comment>
<proteinExistence type="inferred from homology"/>
<dbReference type="Pfam" id="PF02615">
    <property type="entry name" value="Ldh_2"/>
    <property type="match status" value="1"/>
</dbReference>
<dbReference type="EC" id="1.1.1.37" evidence="3"/>
<keyword evidence="2 3" id="KW-0560">Oxidoreductase</keyword>
<accession>W7IKY1</accession>
<dbReference type="InterPro" id="IPR043143">
    <property type="entry name" value="Mal/L-sulf/L-lact_DH-like_NADP"/>
</dbReference>
<name>W7IKY1_9PSEU</name>
<dbReference type="InterPro" id="IPR003767">
    <property type="entry name" value="Malate/L-lactate_DH-like"/>
</dbReference>
<dbReference type="Gene3D" id="1.10.1530.10">
    <property type="match status" value="1"/>
</dbReference>
<reference evidence="3 4" key="1">
    <citation type="journal article" date="2014" name="Genome Announc.">
        <title>Draft Genome Sequence of the Antitrypanosomally Active Sponge-Associated Bacterium Actinokineospora sp. Strain EG49.</title>
        <authorList>
            <person name="Harjes J."/>
            <person name="Ryu T."/>
            <person name="Abdelmohsen U.R."/>
            <person name="Moitinho-Silva L."/>
            <person name="Horn H."/>
            <person name="Ravasi T."/>
            <person name="Hentschel U."/>
        </authorList>
    </citation>
    <scope>NUCLEOTIDE SEQUENCE [LARGE SCALE GENOMIC DNA]</scope>
    <source>
        <strain evidence="3 4">EG49</strain>
    </source>
</reference>
<keyword evidence="4" id="KW-1185">Reference proteome</keyword>
<evidence type="ECO:0000313" key="4">
    <source>
        <dbReference type="Proteomes" id="UP000019277"/>
    </source>
</evidence>
<sequence>MTLVDADALLAFTTDVFTAHGLPAGDARASAEALCHGDLTGMASHGVANLTRIYLPLLESGRAKADAKPERLVDRGATVLVDGDRGLGLWLAGAAVELAAIRAADYGVGVVSVRNGTHFGCAGHHALRAVGQGMIGVVMANCGHQQLVPAPTGGPRLLGTNPLAVAAPAGEHPPFLLDMSTTTAPTGKVRAAARAGEPAPPGWLADADGPVTDPAALDAGTARLTWLGAPGPAEHKGFGLGLAVEVLAALLPGAGLGPPAGTGPDDDIGFLALALAPDALRTGFAADAGSVFGAVLDAGATYPGLPESVHSARSRAEGVPLADGLYAELERVAAALDLTPPTVLG</sequence>
<dbReference type="Proteomes" id="UP000019277">
    <property type="component" value="Unassembled WGS sequence"/>
</dbReference>
<evidence type="ECO:0000313" key="3">
    <source>
        <dbReference type="EMBL" id="EWC61550.1"/>
    </source>
</evidence>